<evidence type="ECO:0000259" key="6">
    <source>
        <dbReference type="Pfam" id="PF12323"/>
    </source>
</evidence>
<evidence type="ECO:0008006" key="8">
    <source>
        <dbReference type="Google" id="ProtNLM"/>
    </source>
</evidence>
<protein>
    <recommendedName>
        <fullName evidence="8">Transposase</fullName>
    </recommendedName>
</protein>
<dbReference type="Pfam" id="PF07282">
    <property type="entry name" value="Cas12f1-like_TNB"/>
    <property type="match status" value="1"/>
</dbReference>
<dbReference type="InterPro" id="IPR021027">
    <property type="entry name" value="Transposase_put_HTH"/>
</dbReference>
<evidence type="ECO:0000256" key="1">
    <source>
        <dbReference type="ARBA" id="ARBA00022723"/>
    </source>
</evidence>
<feature type="domain" description="Transposase putative helix-turn-helix" evidence="6">
    <location>
        <begin position="123"/>
        <end position="161"/>
    </location>
</feature>
<accession>A0A6C0C8H8</accession>
<feature type="coiled-coil region" evidence="4">
    <location>
        <begin position="457"/>
        <end position="522"/>
    </location>
</feature>
<proteinExistence type="predicted"/>
<keyword evidence="1" id="KW-0479">Metal-binding</keyword>
<dbReference type="InterPro" id="IPR051491">
    <property type="entry name" value="Recombinase/Transposase-rel"/>
</dbReference>
<sequence>MDMADVADHPNNDVLLDKSINTYAFSHFYDRSSIPFFQNLWFPPTPDSLDSNSRSFRGYSHSDVCYSIYKKDKEDIVDLDSVHNYYEILRSSVPDVPESTESTDLIQKCVGLKQDLPPGHIMRSKKIRIFPDADYIKHFNKCFGASRYLYNKTIATFKDMISEIEQEYVEDAITHGCIKVTTQQVKNNKPAKKMVKQQNQGSKTVKKITKQPIKKISKRCGLRLAGLYFCEKHSKCKIKYDIPLGFRHWRSLMVKDKSNISDDEKWLLDVHFDTRQLAIKNVIGGIKSAFTNYKKGNTKEFEMKFKSRKNGRDRFYIDHRTLKPNFVLFAKKFQKPLKISKRDVKWLSNHLQTDKISDMVISREKPGMYFLQVPYETTLSRGIQRDSAVAIDPGVITQGTFYDPTGICGKLGDGLGKRIGDIFPKMDYVKSKIAKEINKLNEIKKTENFTTTEEKIRKKVKHKEKRKKARIKKLKSQIEDEEQKQQLLMTDDLSSTKRKKMTKRSKDRVVRLEDTLIKLEDKPIKISNVYYNLKESRKRIKRLKKTERTILKKKQNITKESHQKIISHYVCNYKYIIIPEFNARGVARKQKAQGMKKEARKTMGMCHGKFLERLKTKVESVEDCNLIIVKEDYTSQTCGRCGILHKVKRSREFNCPNCGVYQDRDTNAARNIFVRGLLQR</sequence>
<dbReference type="PANTHER" id="PTHR36172:SF1">
    <property type="entry name" value="RESOLVASE-RELATED"/>
    <property type="match status" value="1"/>
</dbReference>
<dbReference type="PANTHER" id="PTHR36172">
    <property type="match status" value="1"/>
</dbReference>
<dbReference type="GO" id="GO:0046872">
    <property type="term" value="F:metal ion binding"/>
    <property type="evidence" value="ECO:0007669"/>
    <property type="project" value="UniProtKB-KW"/>
</dbReference>
<evidence type="ECO:0000256" key="2">
    <source>
        <dbReference type="ARBA" id="ARBA00022833"/>
    </source>
</evidence>
<evidence type="ECO:0000256" key="4">
    <source>
        <dbReference type="SAM" id="Coils"/>
    </source>
</evidence>
<dbReference type="GO" id="GO:0003677">
    <property type="term" value="F:DNA binding"/>
    <property type="evidence" value="ECO:0007669"/>
    <property type="project" value="UniProtKB-KW"/>
</dbReference>
<evidence type="ECO:0000259" key="5">
    <source>
        <dbReference type="Pfam" id="PF07282"/>
    </source>
</evidence>
<dbReference type="Pfam" id="PF12323">
    <property type="entry name" value="HTH_OrfB_IS605"/>
    <property type="match status" value="1"/>
</dbReference>
<dbReference type="InterPro" id="IPR010095">
    <property type="entry name" value="Cas12f1-like_TNB"/>
</dbReference>
<organism evidence="7">
    <name type="scientific">viral metagenome</name>
    <dbReference type="NCBI Taxonomy" id="1070528"/>
    <lineage>
        <taxon>unclassified sequences</taxon>
        <taxon>metagenomes</taxon>
        <taxon>organismal metagenomes</taxon>
    </lineage>
</organism>
<dbReference type="EMBL" id="MN739357">
    <property type="protein sequence ID" value="QHT00667.1"/>
    <property type="molecule type" value="Genomic_DNA"/>
</dbReference>
<keyword evidence="4" id="KW-0175">Coiled coil</keyword>
<keyword evidence="3" id="KW-0238">DNA-binding</keyword>
<evidence type="ECO:0000256" key="3">
    <source>
        <dbReference type="ARBA" id="ARBA00023125"/>
    </source>
</evidence>
<name>A0A6C0C8H8_9ZZZZ</name>
<reference evidence="7" key="1">
    <citation type="journal article" date="2020" name="Nature">
        <title>Giant virus diversity and host interactions through global metagenomics.</title>
        <authorList>
            <person name="Schulz F."/>
            <person name="Roux S."/>
            <person name="Paez-Espino D."/>
            <person name="Jungbluth S."/>
            <person name="Walsh D.A."/>
            <person name="Denef V.J."/>
            <person name="McMahon K.D."/>
            <person name="Konstantinidis K.T."/>
            <person name="Eloe-Fadrosh E.A."/>
            <person name="Kyrpides N.C."/>
            <person name="Woyke T."/>
        </authorList>
    </citation>
    <scope>NUCLEOTIDE SEQUENCE</scope>
    <source>
        <strain evidence="7">GVMAG-M-3300020192-26</strain>
    </source>
</reference>
<dbReference type="AlphaFoldDB" id="A0A6C0C8H8"/>
<evidence type="ECO:0000313" key="7">
    <source>
        <dbReference type="EMBL" id="QHT00667.1"/>
    </source>
</evidence>
<keyword evidence="2" id="KW-0862">Zinc</keyword>
<feature type="domain" description="Cas12f1-like TNB" evidence="5">
    <location>
        <begin position="607"/>
        <end position="672"/>
    </location>
</feature>